<comment type="cofactor">
    <cofactor evidence="1 13 14">
        <name>Zn(2+)</name>
        <dbReference type="ChEBI" id="CHEBI:29105"/>
    </cofactor>
</comment>
<evidence type="ECO:0000256" key="10">
    <source>
        <dbReference type="ARBA" id="ARBA00049252"/>
    </source>
</evidence>
<dbReference type="PROSITE" id="PS00903">
    <property type="entry name" value="CYT_DCMP_DEAMINASES_1"/>
    <property type="match status" value="1"/>
</dbReference>
<feature type="binding site" evidence="13">
    <location>
        <position position="113"/>
    </location>
    <ligand>
        <name>Zn(2+)</name>
        <dbReference type="ChEBI" id="CHEBI:29105"/>
        <note>catalytic</note>
    </ligand>
</feature>
<evidence type="ECO:0000256" key="8">
    <source>
        <dbReference type="ARBA" id="ARBA00022833"/>
    </source>
</evidence>
<dbReference type="GO" id="GO:0005829">
    <property type="term" value="C:cytosol"/>
    <property type="evidence" value="ECO:0007669"/>
    <property type="project" value="TreeGrafter"/>
</dbReference>
<dbReference type="GO" id="GO:0008270">
    <property type="term" value="F:zinc ion binding"/>
    <property type="evidence" value="ECO:0007669"/>
    <property type="project" value="UniProtKB-UniRule"/>
</dbReference>
<name>A0A562T5V4_CHIJA</name>
<proteinExistence type="inferred from homology"/>
<dbReference type="AlphaFoldDB" id="A0A562T5V4"/>
<dbReference type="NCBIfam" id="TIGR01354">
    <property type="entry name" value="cyt_deam_tetra"/>
    <property type="match status" value="1"/>
</dbReference>
<evidence type="ECO:0000256" key="4">
    <source>
        <dbReference type="ARBA" id="ARBA00012783"/>
    </source>
</evidence>
<evidence type="ECO:0000256" key="2">
    <source>
        <dbReference type="ARBA" id="ARBA00003949"/>
    </source>
</evidence>
<evidence type="ECO:0000256" key="13">
    <source>
        <dbReference type="PIRSR" id="PIRSR606262-3"/>
    </source>
</evidence>
<evidence type="ECO:0000256" key="6">
    <source>
        <dbReference type="ARBA" id="ARBA00022723"/>
    </source>
</evidence>
<comment type="similarity">
    <text evidence="3 14">Belongs to the cytidine and deoxycytidylate deaminase family.</text>
</comment>
<evidence type="ECO:0000313" key="16">
    <source>
        <dbReference type="EMBL" id="TWI88634.1"/>
    </source>
</evidence>
<dbReference type="InterPro" id="IPR050202">
    <property type="entry name" value="Cyt/Deoxycyt_deaminase"/>
</dbReference>
<dbReference type="PANTHER" id="PTHR11644">
    <property type="entry name" value="CYTIDINE DEAMINASE"/>
    <property type="match status" value="1"/>
</dbReference>
<dbReference type="RefSeq" id="WP_244620393.1">
    <property type="nucleotide sequence ID" value="NZ_BAAAFY010000001.1"/>
</dbReference>
<evidence type="ECO:0000313" key="17">
    <source>
        <dbReference type="Proteomes" id="UP000316778"/>
    </source>
</evidence>
<dbReference type="InterPro" id="IPR002125">
    <property type="entry name" value="CMP_dCMP_dom"/>
</dbReference>
<evidence type="ECO:0000256" key="12">
    <source>
        <dbReference type="PIRSR" id="PIRSR606262-1"/>
    </source>
</evidence>
<dbReference type="GO" id="GO:0004126">
    <property type="term" value="F:cytidine deaminase activity"/>
    <property type="evidence" value="ECO:0007669"/>
    <property type="project" value="UniProtKB-UniRule"/>
</dbReference>
<keyword evidence="6 13" id="KW-0479">Metal-binding</keyword>
<reference evidence="16 17" key="1">
    <citation type="journal article" date="2013" name="Stand. Genomic Sci.">
        <title>Genomic Encyclopedia of Type Strains, Phase I: The one thousand microbial genomes (KMG-I) project.</title>
        <authorList>
            <person name="Kyrpides N.C."/>
            <person name="Woyke T."/>
            <person name="Eisen J.A."/>
            <person name="Garrity G."/>
            <person name="Lilburn T.G."/>
            <person name="Beck B.J."/>
            <person name="Whitman W.B."/>
            <person name="Hugenholtz P."/>
            <person name="Klenk H.P."/>
        </authorList>
    </citation>
    <scope>NUCLEOTIDE SEQUENCE [LARGE SCALE GENOMIC DNA]</scope>
    <source>
        <strain evidence="16 17">DSM 13484</strain>
    </source>
</reference>
<feature type="active site" description="Proton donor" evidence="12">
    <location>
        <position position="76"/>
    </location>
</feature>
<dbReference type="Pfam" id="PF00383">
    <property type="entry name" value="dCMP_cyt_deam_1"/>
    <property type="match status" value="1"/>
</dbReference>
<comment type="function">
    <text evidence="2 14">This enzyme scavenges exogenous and endogenous cytidine and 2'-deoxycytidine for UMP synthesis.</text>
</comment>
<dbReference type="GO" id="GO:0072527">
    <property type="term" value="P:pyrimidine-containing compound metabolic process"/>
    <property type="evidence" value="ECO:0007669"/>
    <property type="project" value="UniProtKB-ARBA"/>
</dbReference>
<evidence type="ECO:0000256" key="14">
    <source>
        <dbReference type="RuleBase" id="RU364006"/>
    </source>
</evidence>
<feature type="binding site" evidence="13">
    <location>
        <position position="116"/>
    </location>
    <ligand>
        <name>Zn(2+)</name>
        <dbReference type="ChEBI" id="CHEBI:29105"/>
        <note>catalytic</note>
    </ligand>
</feature>
<dbReference type="Proteomes" id="UP000316778">
    <property type="component" value="Unassembled WGS sequence"/>
</dbReference>
<dbReference type="SUPFAM" id="SSF53927">
    <property type="entry name" value="Cytidine deaminase-like"/>
    <property type="match status" value="1"/>
</dbReference>
<sequence>MMKKLRHSFEYLSYDDISELDADDAALLQAARKVTERAYAPYSNFRVGAVMRLANGQLVSGTNQENASFPAGICAERTALSAASSLFPGEPVQAIAISYQHPEGNSHQPISPCGICRQSLAEYELRQQQPIRLILGGQSGKVLVIPAATQLLPFSFSAKDME</sequence>
<dbReference type="EC" id="3.5.4.5" evidence="4 14"/>
<accession>A0A562T5V4</accession>
<gene>
    <name evidence="16" type="ORF">LX66_2720</name>
</gene>
<keyword evidence="17" id="KW-1185">Reference proteome</keyword>
<keyword evidence="8 13" id="KW-0862">Zinc</keyword>
<keyword evidence="7 14" id="KW-0378">Hydrolase</keyword>
<dbReference type="NCBIfam" id="NF004064">
    <property type="entry name" value="PRK05578.1"/>
    <property type="match status" value="1"/>
</dbReference>
<comment type="catalytic activity">
    <reaction evidence="10 14">
        <text>2'-deoxycytidine + H2O + H(+) = 2'-deoxyuridine + NH4(+)</text>
        <dbReference type="Rhea" id="RHEA:13433"/>
        <dbReference type="ChEBI" id="CHEBI:15377"/>
        <dbReference type="ChEBI" id="CHEBI:15378"/>
        <dbReference type="ChEBI" id="CHEBI:15698"/>
        <dbReference type="ChEBI" id="CHEBI:16450"/>
        <dbReference type="ChEBI" id="CHEBI:28938"/>
        <dbReference type="EC" id="3.5.4.5"/>
    </reaction>
</comment>
<dbReference type="PANTHER" id="PTHR11644:SF2">
    <property type="entry name" value="CYTIDINE DEAMINASE"/>
    <property type="match status" value="1"/>
</dbReference>
<evidence type="ECO:0000256" key="7">
    <source>
        <dbReference type="ARBA" id="ARBA00022801"/>
    </source>
</evidence>
<evidence type="ECO:0000256" key="1">
    <source>
        <dbReference type="ARBA" id="ARBA00001947"/>
    </source>
</evidence>
<dbReference type="InterPro" id="IPR016193">
    <property type="entry name" value="Cytidine_deaminase-like"/>
</dbReference>
<evidence type="ECO:0000256" key="3">
    <source>
        <dbReference type="ARBA" id="ARBA00006576"/>
    </source>
</evidence>
<evidence type="ECO:0000256" key="9">
    <source>
        <dbReference type="ARBA" id="ARBA00032005"/>
    </source>
</evidence>
<comment type="catalytic activity">
    <reaction evidence="11 14">
        <text>cytidine + H2O + H(+) = uridine + NH4(+)</text>
        <dbReference type="Rhea" id="RHEA:16069"/>
        <dbReference type="ChEBI" id="CHEBI:15377"/>
        <dbReference type="ChEBI" id="CHEBI:15378"/>
        <dbReference type="ChEBI" id="CHEBI:16704"/>
        <dbReference type="ChEBI" id="CHEBI:17562"/>
        <dbReference type="ChEBI" id="CHEBI:28938"/>
        <dbReference type="EC" id="3.5.4.5"/>
    </reaction>
</comment>
<evidence type="ECO:0000259" key="15">
    <source>
        <dbReference type="PROSITE" id="PS51747"/>
    </source>
</evidence>
<comment type="caution">
    <text evidence="16">The sequence shown here is derived from an EMBL/GenBank/DDBJ whole genome shotgun (WGS) entry which is preliminary data.</text>
</comment>
<dbReference type="CDD" id="cd01283">
    <property type="entry name" value="cytidine_deaminase"/>
    <property type="match status" value="1"/>
</dbReference>
<evidence type="ECO:0000256" key="11">
    <source>
        <dbReference type="ARBA" id="ARBA00049558"/>
    </source>
</evidence>
<dbReference type="Gene3D" id="3.40.140.10">
    <property type="entry name" value="Cytidine Deaminase, domain 2"/>
    <property type="match status" value="1"/>
</dbReference>
<dbReference type="InterPro" id="IPR016192">
    <property type="entry name" value="APOBEC/CMP_deaminase_Zn-bd"/>
</dbReference>
<dbReference type="InterPro" id="IPR006262">
    <property type="entry name" value="Cyt_deam_tetra"/>
</dbReference>
<dbReference type="GO" id="GO:0042802">
    <property type="term" value="F:identical protein binding"/>
    <property type="evidence" value="ECO:0007669"/>
    <property type="project" value="UniProtKB-ARBA"/>
</dbReference>
<feature type="domain" description="CMP/dCMP-type deaminase" evidence="15">
    <location>
        <begin position="22"/>
        <end position="162"/>
    </location>
</feature>
<protein>
    <recommendedName>
        <fullName evidence="5 14">Cytidine deaminase</fullName>
        <ecNumber evidence="4 14">3.5.4.5</ecNumber>
    </recommendedName>
    <alternativeName>
        <fullName evidence="9 14">Cytidine aminohydrolase</fullName>
    </alternativeName>
</protein>
<organism evidence="16 17">
    <name type="scientific">Chitinophaga japonensis</name>
    <name type="common">Flexibacter japonensis</name>
    <dbReference type="NCBI Taxonomy" id="104662"/>
    <lineage>
        <taxon>Bacteria</taxon>
        <taxon>Pseudomonadati</taxon>
        <taxon>Bacteroidota</taxon>
        <taxon>Chitinophagia</taxon>
        <taxon>Chitinophagales</taxon>
        <taxon>Chitinophagaceae</taxon>
        <taxon>Chitinophaga</taxon>
    </lineage>
</organism>
<feature type="binding site" evidence="13">
    <location>
        <position position="74"/>
    </location>
    <ligand>
        <name>Zn(2+)</name>
        <dbReference type="ChEBI" id="CHEBI:29105"/>
        <note>catalytic</note>
    </ligand>
</feature>
<dbReference type="EMBL" id="VLLG01000003">
    <property type="protein sequence ID" value="TWI88634.1"/>
    <property type="molecule type" value="Genomic_DNA"/>
</dbReference>
<evidence type="ECO:0000256" key="5">
    <source>
        <dbReference type="ARBA" id="ARBA00018266"/>
    </source>
</evidence>
<dbReference type="GO" id="GO:0055086">
    <property type="term" value="P:nucleobase-containing small molecule metabolic process"/>
    <property type="evidence" value="ECO:0007669"/>
    <property type="project" value="UniProtKB-ARBA"/>
</dbReference>
<dbReference type="PROSITE" id="PS51747">
    <property type="entry name" value="CYT_DCMP_DEAMINASES_2"/>
    <property type="match status" value="1"/>
</dbReference>